<evidence type="ECO:0000256" key="1">
    <source>
        <dbReference type="SAM" id="Phobius"/>
    </source>
</evidence>
<keyword evidence="1" id="KW-1133">Transmembrane helix</keyword>
<dbReference type="RefSeq" id="WP_301193150.1">
    <property type="nucleotide sequence ID" value="NZ_JAPDPJ010000138.1"/>
</dbReference>
<name>A0AAE3SHT5_9BACT</name>
<organism evidence="2 3">
    <name type="scientific">Plebeiibacterium sediminum</name>
    <dbReference type="NCBI Taxonomy" id="2992112"/>
    <lineage>
        <taxon>Bacteria</taxon>
        <taxon>Pseudomonadati</taxon>
        <taxon>Bacteroidota</taxon>
        <taxon>Bacteroidia</taxon>
        <taxon>Marinilabiliales</taxon>
        <taxon>Marinilabiliaceae</taxon>
        <taxon>Plebeiibacterium</taxon>
    </lineage>
</organism>
<proteinExistence type="predicted"/>
<keyword evidence="3" id="KW-1185">Reference proteome</keyword>
<gene>
    <name evidence="2" type="ORF">OM075_24290</name>
</gene>
<comment type="caution">
    <text evidence="2">The sequence shown here is derived from an EMBL/GenBank/DDBJ whole genome shotgun (WGS) entry which is preliminary data.</text>
</comment>
<dbReference type="Proteomes" id="UP001209229">
    <property type="component" value="Unassembled WGS sequence"/>
</dbReference>
<evidence type="ECO:0000313" key="2">
    <source>
        <dbReference type="EMBL" id="MCW3789602.1"/>
    </source>
</evidence>
<accession>A0AAE3SHT5</accession>
<protein>
    <recommendedName>
        <fullName evidence="4">Cxxc_20_cxxc protein</fullName>
    </recommendedName>
</protein>
<keyword evidence="1" id="KW-0812">Transmembrane</keyword>
<evidence type="ECO:0000313" key="3">
    <source>
        <dbReference type="Proteomes" id="UP001209229"/>
    </source>
</evidence>
<reference evidence="2" key="1">
    <citation type="submission" date="2022-10" db="EMBL/GenBank/DDBJ databases">
        <authorList>
            <person name="Yu W.X."/>
        </authorList>
    </citation>
    <scope>NUCLEOTIDE SEQUENCE</scope>
    <source>
        <strain evidence="2">AAT</strain>
    </source>
</reference>
<feature type="transmembrane region" description="Helical" evidence="1">
    <location>
        <begin position="44"/>
        <end position="63"/>
    </location>
</feature>
<keyword evidence="1" id="KW-0472">Membrane</keyword>
<evidence type="ECO:0008006" key="4">
    <source>
        <dbReference type="Google" id="ProtNLM"/>
    </source>
</evidence>
<dbReference type="EMBL" id="JAPDPJ010000138">
    <property type="protein sequence ID" value="MCW3789602.1"/>
    <property type="molecule type" value="Genomic_DNA"/>
</dbReference>
<feature type="transmembrane region" description="Helical" evidence="1">
    <location>
        <begin position="69"/>
        <end position="92"/>
    </location>
</feature>
<dbReference type="AlphaFoldDB" id="A0AAE3SHT5"/>
<sequence>MEKFRCPNCGNKIPMTELLNFKRSHQTKCEKCQANLRPKKIKSWNFGFGLGFLAVAVPVKIYWYYNRDFLVGMSLGLLCGILFITLFILYLYKVTEFEEI</sequence>